<reference evidence="3 4" key="2">
    <citation type="journal article" date="2017" name="Genome Biol. Evol.">
        <title>Trajectories and Drivers of Genome Evolution in Surface-Associated Marine Phaeobacter.</title>
        <authorList>
            <person name="Freese H.M."/>
            <person name="Sikorski J."/>
            <person name="Bunk B."/>
            <person name="Scheuner C."/>
            <person name="Meier-Kolthoff J.P."/>
            <person name="Sproer C."/>
            <person name="Gram L."/>
            <person name="Overmann J."/>
        </authorList>
    </citation>
    <scope>NUCLEOTIDE SEQUENCE [LARGE SCALE GENOMIC DNA]</scope>
    <source>
        <strain evidence="1 4">P66</strain>
        <strain evidence="2 3">P88</strain>
    </source>
</reference>
<protein>
    <submittedName>
        <fullName evidence="2">Uncharacterized protein</fullName>
    </submittedName>
</protein>
<keyword evidence="4" id="KW-1185">Reference proteome</keyword>
<evidence type="ECO:0000313" key="1">
    <source>
        <dbReference type="EMBL" id="AUQ93074.1"/>
    </source>
</evidence>
<evidence type="ECO:0000313" key="4">
    <source>
        <dbReference type="Proteomes" id="UP000236536"/>
    </source>
</evidence>
<dbReference type="Proteomes" id="UP000236447">
    <property type="component" value="Chromosome"/>
</dbReference>
<proteinExistence type="predicted"/>
<accession>A0A2I7JRT7</accession>
<gene>
    <name evidence="1" type="ORF">PhaeoP66_00246</name>
    <name evidence="2" type="ORF">PhaeoP88_03121</name>
</gene>
<reference evidence="2 3" key="1">
    <citation type="journal article" date="2017" name="Front. Microbiol.">
        <title>Phaeobacter piscinae sp. nov., a species of the Roseobacter group and potential aquaculture probiont.</title>
        <authorList>
            <person name="Sonnenschein E.C."/>
            <person name="Phippen C.B.W."/>
            <person name="Nielsen K.F."/>
            <person name="Mateiu R.V."/>
            <person name="Melchiorsen J."/>
            <person name="Gram L."/>
            <person name="Overmann J."/>
            <person name="Freese H.M."/>
        </authorList>
    </citation>
    <scope>NUCLEOTIDE SEQUENCE [LARGE SCALE GENOMIC DNA]</scope>
    <source>
        <strain evidence="2 3">P88</strain>
    </source>
</reference>
<dbReference type="EMBL" id="CP010725">
    <property type="protein sequence ID" value="AUR00452.1"/>
    <property type="molecule type" value="Genomic_DNA"/>
</dbReference>
<name>A0A2I7JRT7_9RHOB</name>
<dbReference type="EMBL" id="CP010705">
    <property type="protein sequence ID" value="AUQ93074.1"/>
    <property type="molecule type" value="Genomic_DNA"/>
</dbReference>
<dbReference type="Proteomes" id="UP000236536">
    <property type="component" value="Chromosome"/>
</dbReference>
<evidence type="ECO:0000313" key="2">
    <source>
        <dbReference type="EMBL" id="AUR00452.1"/>
    </source>
</evidence>
<dbReference type="AlphaFoldDB" id="A0A2I7JRT7"/>
<evidence type="ECO:0000313" key="3">
    <source>
        <dbReference type="Proteomes" id="UP000236447"/>
    </source>
</evidence>
<sequence>MAGRSYSVPQLRLGLGAPPPQAFVSGYPVNGPCTSIDAASSRPLDHPLRKSEPNTNLPPVCYNSLLLESLQRPVFMEMLHFTQKTTALGFDSQVIPF</sequence>
<reference evidence="1 4" key="3">
    <citation type="journal article" date="2017" name="Int. J. Syst. Evol. Microbiol.">
        <title>Adaptation of Surface-Associated Bacteria to the Open Ocean: A Genomically Distinct Subpopulation of Phaeobacter gallaeciensis Colonizes Pacific Mesozooplankton.</title>
        <authorList>
            <person name="Freese H.M."/>
            <person name="Methner A."/>
            <person name="Overmann J."/>
        </authorList>
    </citation>
    <scope>NUCLEOTIDE SEQUENCE [LARGE SCALE GENOMIC DNA]</scope>
    <source>
        <strain evidence="1 4">P66</strain>
    </source>
</reference>
<organism evidence="2 3">
    <name type="scientific">Phaeobacter inhibens</name>
    <dbReference type="NCBI Taxonomy" id="221822"/>
    <lineage>
        <taxon>Bacteria</taxon>
        <taxon>Pseudomonadati</taxon>
        <taxon>Pseudomonadota</taxon>
        <taxon>Alphaproteobacteria</taxon>
        <taxon>Rhodobacterales</taxon>
        <taxon>Roseobacteraceae</taxon>
        <taxon>Phaeobacter</taxon>
    </lineage>
</organism>